<sequence length="145" mass="16319">MAATTKERFEVRIMMRRIRDDDALAHSTKAVHWDQILCVKIRKSFSNSGVNPWEDGYYDNCEQHDALENKCIMQTQENLHGGHYPRDPLGLAVGKDVLTMYTLSESSLMAGKVSFLLGIRTIVVLAVVPMEVVQHGSLNKVIEGM</sequence>
<accession>A0AAD6QWR3</accession>
<dbReference type="Proteomes" id="UP001164929">
    <property type="component" value="Chromosome 5"/>
</dbReference>
<dbReference type="EMBL" id="JAQIZT010000005">
    <property type="protein sequence ID" value="KAJ6998095.1"/>
    <property type="molecule type" value="Genomic_DNA"/>
</dbReference>
<reference evidence="1" key="1">
    <citation type="journal article" date="2023" name="Mol. Ecol. Resour.">
        <title>Chromosome-level genome assembly of a triploid poplar Populus alba 'Berolinensis'.</title>
        <authorList>
            <person name="Chen S."/>
            <person name="Yu Y."/>
            <person name="Wang X."/>
            <person name="Wang S."/>
            <person name="Zhang T."/>
            <person name="Zhou Y."/>
            <person name="He R."/>
            <person name="Meng N."/>
            <person name="Wang Y."/>
            <person name="Liu W."/>
            <person name="Liu Z."/>
            <person name="Liu J."/>
            <person name="Guo Q."/>
            <person name="Huang H."/>
            <person name="Sederoff R.R."/>
            <person name="Wang G."/>
            <person name="Qu G."/>
            <person name="Chen S."/>
        </authorList>
    </citation>
    <scope>NUCLEOTIDE SEQUENCE</scope>
    <source>
        <strain evidence="1">SC-2020</strain>
    </source>
</reference>
<comment type="caution">
    <text evidence="1">The sequence shown here is derived from an EMBL/GenBank/DDBJ whole genome shotgun (WGS) entry which is preliminary data.</text>
</comment>
<dbReference type="PANTHER" id="PTHR46196">
    <property type="entry name" value="TRANSCRIPTION FACTOR BHLH155-LIKE ISOFORM X1-RELATED"/>
    <property type="match status" value="1"/>
</dbReference>
<gene>
    <name evidence="1" type="ORF">NC653_014333</name>
</gene>
<protein>
    <submittedName>
        <fullName evidence="1">Uncharacterized protein</fullName>
    </submittedName>
</protein>
<keyword evidence="2" id="KW-1185">Reference proteome</keyword>
<evidence type="ECO:0000313" key="2">
    <source>
        <dbReference type="Proteomes" id="UP001164929"/>
    </source>
</evidence>
<evidence type="ECO:0000313" key="1">
    <source>
        <dbReference type="EMBL" id="KAJ6998095.1"/>
    </source>
</evidence>
<dbReference type="GO" id="GO:0003700">
    <property type="term" value="F:DNA-binding transcription factor activity"/>
    <property type="evidence" value="ECO:0007669"/>
    <property type="project" value="InterPro"/>
</dbReference>
<name>A0AAD6QWR3_9ROSI</name>
<dbReference type="PANTHER" id="PTHR46196:SF1">
    <property type="entry name" value="TRANSCRIPTION FACTOR EMB1444-RELATED"/>
    <property type="match status" value="1"/>
</dbReference>
<organism evidence="1 2">
    <name type="scientific">Populus alba x Populus x berolinensis</name>
    <dbReference type="NCBI Taxonomy" id="444605"/>
    <lineage>
        <taxon>Eukaryota</taxon>
        <taxon>Viridiplantae</taxon>
        <taxon>Streptophyta</taxon>
        <taxon>Embryophyta</taxon>
        <taxon>Tracheophyta</taxon>
        <taxon>Spermatophyta</taxon>
        <taxon>Magnoliopsida</taxon>
        <taxon>eudicotyledons</taxon>
        <taxon>Gunneridae</taxon>
        <taxon>Pentapetalae</taxon>
        <taxon>rosids</taxon>
        <taxon>fabids</taxon>
        <taxon>Malpighiales</taxon>
        <taxon>Salicaceae</taxon>
        <taxon>Saliceae</taxon>
        <taxon>Populus</taxon>
    </lineage>
</organism>
<dbReference type="InterPro" id="IPR043561">
    <property type="entry name" value="LHW-like"/>
</dbReference>
<dbReference type="AlphaFoldDB" id="A0AAD6QWR3"/>
<proteinExistence type="predicted"/>